<dbReference type="eggNOG" id="arCOG02998">
    <property type="taxonomic scope" value="Archaea"/>
</dbReference>
<dbReference type="PATRIC" id="fig|1132509.6.peg.1189"/>
<dbReference type="RefSeq" id="WP_007691566.1">
    <property type="nucleotide sequence ID" value="NZ_AJRK01000127.1"/>
</dbReference>
<dbReference type="InterPro" id="IPR014710">
    <property type="entry name" value="RmlC-like_jellyroll"/>
</dbReference>
<keyword evidence="3" id="KW-1185">Reference proteome</keyword>
<dbReference type="InterPro" id="IPR013096">
    <property type="entry name" value="Cupin_2"/>
</dbReference>
<dbReference type="Proteomes" id="UP000011566">
    <property type="component" value="Unassembled WGS sequence"/>
</dbReference>
<evidence type="ECO:0000313" key="2">
    <source>
        <dbReference type="EMBL" id="EMA39916.1"/>
    </source>
</evidence>
<dbReference type="CDD" id="cd02226">
    <property type="entry name" value="cupin_YdbB-like"/>
    <property type="match status" value="1"/>
</dbReference>
<evidence type="ECO:0000259" key="1">
    <source>
        <dbReference type="Pfam" id="PF07883"/>
    </source>
</evidence>
<dbReference type="SUPFAM" id="SSF51182">
    <property type="entry name" value="RmlC-like cupins"/>
    <property type="match status" value="1"/>
</dbReference>
<name>M0M2I5_9EURY</name>
<evidence type="ECO:0000313" key="3">
    <source>
        <dbReference type="Proteomes" id="UP000011566"/>
    </source>
</evidence>
<dbReference type="PANTHER" id="PTHR36114:SF1">
    <property type="entry name" value="16.7 KDA PROTEIN IN WHIE LOCUS"/>
    <property type="match status" value="1"/>
</dbReference>
<dbReference type="OrthoDB" id="301394at2157"/>
<accession>M0M2I5</accession>
<dbReference type="EMBL" id="AOMB01000014">
    <property type="protein sequence ID" value="EMA39916.1"/>
    <property type="molecule type" value="Genomic_DNA"/>
</dbReference>
<dbReference type="Pfam" id="PF07883">
    <property type="entry name" value="Cupin_2"/>
    <property type="match status" value="1"/>
</dbReference>
<gene>
    <name evidence="2" type="ORF">C447_05173</name>
</gene>
<organism evidence="2 3">
    <name type="scientific">Halococcus hamelinensis 100A6</name>
    <dbReference type="NCBI Taxonomy" id="1132509"/>
    <lineage>
        <taxon>Archaea</taxon>
        <taxon>Methanobacteriati</taxon>
        <taxon>Methanobacteriota</taxon>
        <taxon>Stenosarchaea group</taxon>
        <taxon>Halobacteria</taxon>
        <taxon>Halobacteriales</taxon>
        <taxon>Halococcaceae</taxon>
        <taxon>Halococcus</taxon>
    </lineage>
</organism>
<dbReference type="AlphaFoldDB" id="M0M2I5"/>
<comment type="caution">
    <text evidence="2">The sequence shown here is derived from an EMBL/GenBank/DDBJ whole genome shotgun (WGS) entry which is preliminary data.</text>
</comment>
<dbReference type="InterPro" id="IPR011051">
    <property type="entry name" value="RmlC_Cupin_sf"/>
</dbReference>
<reference evidence="2 3" key="1">
    <citation type="journal article" date="2014" name="PLoS Genet.">
        <title>Phylogenetically driven sequencing of extremely halophilic archaea reveals strategies for static and dynamic osmo-response.</title>
        <authorList>
            <person name="Becker E.A."/>
            <person name="Seitzer P.M."/>
            <person name="Tritt A."/>
            <person name="Larsen D."/>
            <person name="Krusor M."/>
            <person name="Yao A.I."/>
            <person name="Wu D."/>
            <person name="Madern D."/>
            <person name="Eisen J.A."/>
            <person name="Darling A.E."/>
            <person name="Facciotti M.T."/>
        </authorList>
    </citation>
    <scope>NUCLEOTIDE SEQUENCE [LARGE SCALE GENOMIC DNA]</scope>
    <source>
        <strain evidence="2 3">100A6</strain>
    </source>
</reference>
<protein>
    <recommendedName>
        <fullName evidence="1">Cupin type-2 domain-containing protein</fullName>
    </recommendedName>
</protein>
<proteinExistence type="predicted"/>
<dbReference type="InterPro" id="IPR052044">
    <property type="entry name" value="PKS_Associated_Protein"/>
</dbReference>
<dbReference type="PANTHER" id="PTHR36114">
    <property type="entry name" value="16.7 KDA PROTEIN IN WHIE LOCUS"/>
    <property type="match status" value="1"/>
</dbReference>
<feature type="domain" description="Cupin type-2" evidence="1">
    <location>
        <begin position="37"/>
        <end position="91"/>
    </location>
</feature>
<sequence length="119" mass="13359">MEKTNLDAAFDSFGEQWSPRLADAVNDHGLKLATVEGEFDRHHHSVDELFMVRSGTVRLELDADEDVVLEAGEFVTIPAGVAHRPVAEREAEILLFEPVETKNTGNRETERTVEVEELE</sequence>
<dbReference type="Gene3D" id="2.60.120.10">
    <property type="entry name" value="Jelly Rolls"/>
    <property type="match status" value="1"/>
</dbReference>